<gene>
    <name evidence="1" type="ORF">PEVE_00038895</name>
</gene>
<comment type="caution">
    <text evidence="1">The sequence shown here is derived from an EMBL/GenBank/DDBJ whole genome shotgun (WGS) entry which is preliminary data.</text>
</comment>
<dbReference type="Proteomes" id="UP001159427">
    <property type="component" value="Unassembled WGS sequence"/>
</dbReference>
<keyword evidence="2" id="KW-1185">Reference proteome</keyword>
<proteinExistence type="predicted"/>
<dbReference type="EMBL" id="CALNXI010000673">
    <property type="protein sequence ID" value="CAH3031817.1"/>
    <property type="molecule type" value="Genomic_DNA"/>
</dbReference>
<reference evidence="1 2" key="1">
    <citation type="submission" date="2022-05" db="EMBL/GenBank/DDBJ databases">
        <authorList>
            <consortium name="Genoscope - CEA"/>
            <person name="William W."/>
        </authorList>
    </citation>
    <scope>NUCLEOTIDE SEQUENCE [LARGE SCALE GENOMIC DNA]</scope>
</reference>
<sequence length="125" mass="13875">MPTRKFRESSGVASQAQFNSFSVQEVHTRQQVAGTSCGKMSQPLITPSVMAHFYKNFVLATRLNLCDLFGYVSCDSFTKVLVSIPVPHEAMIKDNPQVMIKDNPCTVKKATTQECQQDSSVRAVE</sequence>
<organism evidence="1 2">
    <name type="scientific">Porites evermanni</name>
    <dbReference type="NCBI Taxonomy" id="104178"/>
    <lineage>
        <taxon>Eukaryota</taxon>
        <taxon>Metazoa</taxon>
        <taxon>Cnidaria</taxon>
        <taxon>Anthozoa</taxon>
        <taxon>Hexacorallia</taxon>
        <taxon>Scleractinia</taxon>
        <taxon>Fungiina</taxon>
        <taxon>Poritidae</taxon>
        <taxon>Porites</taxon>
    </lineage>
</organism>
<evidence type="ECO:0000313" key="1">
    <source>
        <dbReference type="EMBL" id="CAH3031817.1"/>
    </source>
</evidence>
<name>A0ABN8MS81_9CNID</name>
<protein>
    <submittedName>
        <fullName evidence="1">Uncharacterized protein</fullName>
    </submittedName>
</protein>
<evidence type="ECO:0000313" key="2">
    <source>
        <dbReference type="Proteomes" id="UP001159427"/>
    </source>
</evidence>
<accession>A0ABN8MS81</accession>